<evidence type="ECO:0000259" key="5">
    <source>
        <dbReference type="PROSITE" id="PS51891"/>
    </source>
</evidence>
<dbReference type="GO" id="GO:0016846">
    <property type="term" value="F:carbon-sulfur lyase activity"/>
    <property type="evidence" value="ECO:0007669"/>
    <property type="project" value="InterPro"/>
</dbReference>
<dbReference type="SUPFAM" id="SSF51316">
    <property type="entry name" value="Mss4-like"/>
    <property type="match status" value="1"/>
</dbReference>
<dbReference type="PANTHER" id="PTHR33337">
    <property type="entry name" value="GFA DOMAIN-CONTAINING PROTEIN"/>
    <property type="match status" value="1"/>
</dbReference>
<dbReference type="EMBL" id="ML994435">
    <property type="protein sequence ID" value="KAF2196254.1"/>
    <property type="molecule type" value="Genomic_DNA"/>
</dbReference>
<comment type="caution">
    <text evidence="6">The sequence shown here is derived from an EMBL/GenBank/DDBJ whole genome shotgun (WGS) entry which is preliminary data.</text>
</comment>
<gene>
    <name evidence="6" type="ORF">GQ43DRAFT_445296</name>
</gene>
<dbReference type="GO" id="GO:0046872">
    <property type="term" value="F:metal ion binding"/>
    <property type="evidence" value="ECO:0007669"/>
    <property type="project" value="UniProtKB-KW"/>
</dbReference>
<evidence type="ECO:0000256" key="3">
    <source>
        <dbReference type="ARBA" id="ARBA00022833"/>
    </source>
</evidence>
<dbReference type="InterPro" id="IPR011057">
    <property type="entry name" value="Mss4-like_sf"/>
</dbReference>
<dbReference type="PANTHER" id="PTHR33337:SF30">
    <property type="entry name" value="DUF636 DOMAIN PROTEIN (AFU_ORTHOLOGUE AFUA_1G03180)"/>
    <property type="match status" value="1"/>
</dbReference>
<evidence type="ECO:0000313" key="6">
    <source>
        <dbReference type="EMBL" id="KAF2196254.1"/>
    </source>
</evidence>
<keyword evidence="2" id="KW-0479">Metal-binding</keyword>
<sequence>MTTYTGKCHCGQTQWEATLEKEQQGHILCHCNTCKALSGSTSTLNQIIPKKNLKITKGEDGLKVYTYCGDSGKPVDCFYCPNCTSHVYHHQAVMGPDTIILRTALLADGLREFVPQAEIFGKDMLGWEKEVAGERKVFSVMPPS</sequence>
<dbReference type="OrthoDB" id="1601230at2759"/>
<dbReference type="Pfam" id="PF04828">
    <property type="entry name" value="GFA"/>
    <property type="match status" value="1"/>
</dbReference>
<dbReference type="InterPro" id="IPR006913">
    <property type="entry name" value="CENP-V/GFA"/>
</dbReference>
<comment type="similarity">
    <text evidence="1">Belongs to the Gfa family.</text>
</comment>
<evidence type="ECO:0000256" key="1">
    <source>
        <dbReference type="ARBA" id="ARBA00005495"/>
    </source>
</evidence>
<organism evidence="6 7">
    <name type="scientific">Delitschia confertaspora ATCC 74209</name>
    <dbReference type="NCBI Taxonomy" id="1513339"/>
    <lineage>
        <taxon>Eukaryota</taxon>
        <taxon>Fungi</taxon>
        <taxon>Dikarya</taxon>
        <taxon>Ascomycota</taxon>
        <taxon>Pezizomycotina</taxon>
        <taxon>Dothideomycetes</taxon>
        <taxon>Pleosporomycetidae</taxon>
        <taxon>Pleosporales</taxon>
        <taxon>Delitschiaceae</taxon>
        <taxon>Delitschia</taxon>
    </lineage>
</organism>
<proteinExistence type="inferred from homology"/>
<feature type="domain" description="CENP-V/GFA" evidence="5">
    <location>
        <begin position="4"/>
        <end position="128"/>
    </location>
</feature>
<evidence type="ECO:0000256" key="2">
    <source>
        <dbReference type="ARBA" id="ARBA00022723"/>
    </source>
</evidence>
<keyword evidence="7" id="KW-1185">Reference proteome</keyword>
<dbReference type="Gene3D" id="3.90.1590.10">
    <property type="entry name" value="glutathione-dependent formaldehyde- activating enzyme (gfa)"/>
    <property type="match status" value="1"/>
</dbReference>
<reference evidence="6" key="1">
    <citation type="journal article" date="2020" name="Stud. Mycol.">
        <title>101 Dothideomycetes genomes: a test case for predicting lifestyles and emergence of pathogens.</title>
        <authorList>
            <person name="Haridas S."/>
            <person name="Albert R."/>
            <person name="Binder M."/>
            <person name="Bloem J."/>
            <person name="Labutti K."/>
            <person name="Salamov A."/>
            <person name="Andreopoulos B."/>
            <person name="Baker S."/>
            <person name="Barry K."/>
            <person name="Bills G."/>
            <person name="Bluhm B."/>
            <person name="Cannon C."/>
            <person name="Castanera R."/>
            <person name="Culley D."/>
            <person name="Daum C."/>
            <person name="Ezra D."/>
            <person name="Gonzalez J."/>
            <person name="Henrissat B."/>
            <person name="Kuo A."/>
            <person name="Liang C."/>
            <person name="Lipzen A."/>
            <person name="Lutzoni F."/>
            <person name="Magnuson J."/>
            <person name="Mondo S."/>
            <person name="Nolan M."/>
            <person name="Ohm R."/>
            <person name="Pangilinan J."/>
            <person name="Park H.-J."/>
            <person name="Ramirez L."/>
            <person name="Alfaro M."/>
            <person name="Sun H."/>
            <person name="Tritt A."/>
            <person name="Yoshinaga Y."/>
            <person name="Zwiers L.-H."/>
            <person name="Turgeon B."/>
            <person name="Goodwin S."/>
            <person name="Spatafora J."/>
            <person name="Crous P."/>
            <person name="Grigoriev I."/>
        </authorList>
    </citation>
    <scope>NUCLEOTIDE SEQUENCE</scope>
    <source>
        <strain evidence="6">ATCC 74209</strain>
    </source>
</reference>
<accession>A0A9P4MKR5</accession>
<evidence type="ECO:0000256" key="4">
    <source>
        <dbReference type="ARBA" id="ARBA00023239"/>
    </source>
</evidence>
<dbReference type="PROSITE" id="PS51891">
    <property type="entry name" value="CENP_V_GFA"/>
    <property type="match status" value="1"/>
</dbReference>
<keyword evidence="4" id="KW-0456">Lyase</keyword>
<dbReference type="AlphaFoldDB" id="A0A9P4MKR5"/>
<keyword evidence="3" id="KW-0862">Zinc</keyword>
<evidence type="ECO:0000313" key="7">
    <source>
        <dbReference type="Proteomes" id="UP000799536"/>
    </source>
</evidence>
<protein>
    <recommendedName>
        <fullName evidence="5">CENP-V/GFA domain-containing protein</fullName>
    </recommendedName>
</protein>
<name>A0A9P4MKR5_9PLEO</name>
<dbReference type="Proteomes" id="UP000799536">
    <property type="component" value="Unassembled WGS sequence"/>
</dbReference>